<evidence type="ECO:0000313" key="2">
    <source>
        <dbReference type="Ensembl" id="ENSPSTP00000003643.1"/>
    </source>
</evidence>
<dbReference type="GO" id="GO:0005634">
    <property type="term" value="C:nucleus"/>
    <property type="evidence" value="ECO:0007669"/>
    <property type="project" value="TreeGrafter"/>
</dbReference>
<protein>
    <recommendedName>
        <fullName evidence="4">Apoptosis inhibitor 5</fullName>
    </recommendedName>
</protein>
<evidence type="ECO:0000313" key="3">
    <source>
        <dbReference type="Proteomes" id="UP000694428"/>
    </source>
</evidence>
<dbReference type="GO" id="GO:0043066">
    <property type="term" value="P:negative regulation of apoptotic process"/>
    <property type="evidence" value="ECO:0007669"/>
    <property type="project" value="TreeGrafter"/>
</dbReference>
<keyword evidence="1" id="KW-0053">Apoptosis</keyword>
<dbReference type="PANTHER" id="PTHR12758">
    <property type="entry name" value="APOPTOSIS INHIBITOR 5-RELATED"/>
    <property type="match status" value="1"/>
</dbReference>
<dbReference type="GO" id="GO:0006915">
    <property type="term" value="P:apoptotic process"/>
    <property type="evidence" value="ECO:0007669"/>
    <property type="project" value="UniProtKB-KW"/>
</dbReference>
<dbReference type="GO" id="GO:0003723">
    <property type="term" value="F:RNA binding"/>
    <property type="evidence" value="ECO:0007669"/>
    <property type="project" value="TreeGrafter"/>
</dbReference>
<proteinExistence type="predicted"/>
<organism evidence="2 3">
    <name type="scientific">Pavo cristatus</name>
    <name type="common">Indian peafowl</name>
    <name type="synonym">Blue peafowl</name>
    <dbReference type="NCBI Taxonomy" id="9049"/>
    <lineage>
        <taxon>Eukaryota</taxon>
        <taxon>Metazoa</taxon>
        <taxon>Chordata</taxon>
        <taxon>Craniata</taxon>
        <taxon>Vertebrata</taxon>
        <taxon>Euteleostomi</taxon>
        <taxon>Archelosauria</taxon>
        <taxon>Archosauria</taxon>
        <taxon>Dinosauria</taxon>
        <taxon>Saurischia</taxon>
        <taxon>Theropoda</taxon>
        <taxon>Coelurosauria</taxon>
        <taxon>Aves</taxon>
        <taxon>Neognathae</taxon>
        <taxon>Galloanserae</taxon>
        <taxon>Galliformes</taxon>
        <taxon>Phasianidae</taxon>
        <taxon>Phasianinae</taxon>
        <taxon>Pavo</taxon>
    </lineage>
</organism>
<reference evidence="2" key="2">
    <citation type="submission" date="2025-09" db="UniProtKB">
        <authorList>
            <consortium name="Ensembl"/>
        </authorList>
    </citation>
    <scope>IDENTIFICATION</scope>
</reference>
<keyword evidence="3" id="KW-1185">Reference proteome</keyword>
<dbReference type="Proteomes" id="UP000694428">
    <property type="component" value="Unplaced"/>
</dbReference>
<accession>A0A8C9EP33</accession>
<evidence type="ECO:0000256" key="1">
    <source>
        <dbReference type="ARBA" id="ARBA00022703"/>
    </source>
</evidence>
<dbReference type="Pfam" id="PF05918">
    <property type="entry name" value="API5"/>
    <property type="match status" value="1"/>
</dbReference>
<name>A0A8C9EP33_PAVCR</name>
<evidence type="ECO:0008006" key="4">
    <source>
        <dbReference type="Google" id="ProtNLM"/>
    </source>
</evidence>
<dbReference type="AlphaFoldDB" id="A0A8C9EP33"/>
<dbReference type="Ensembl" id="ENSPSTT00000003822.1">
    <property type="protein sequence ID" value="ENSPSTP00000003643.1"/>
    <property type="gene ID" value="ENSPSTG00000002657.1"/>
</dbReference>
<dbReference type="PANTHER" id="PTHR12758:SF19">
    <property type="entry name" value="APOPTOSIS INHIBITOR 5"/>
    <property type="match status" value="1"/>
</dbReference>
<sequence length="121" mass="13435">MPTVEELYRNYGILADATETAGQHKDAYQVILDGVKGGAKEKRLAAQFIPKFFKHFPELADSAINAQLDLCEDEDVSVRAGTGNFYPVMNYSVNVVAAQIGFSPVLLKSKKNIFFFFRNAP</sequence>
<dbReference type="InterPro" id="IPR008383">
    <property type="entry name" value="API5"/>
</dbReference>
<reference evidence="2" key="1">
    <citation type="submission" date="2025-08" db="UniProtKB">
        <authorList>
            <consortium name="Ensembl"/>
        </authorList>
    </citation>
    <scope>IDENTIFICATION</scope>
</reference>